<keyword evidence="2" id="KW-1185">Reference proteome</keyword>
<dbReference type="EMBL" id="BGPR01001751">
    <property type="protein sequence ID" value="GBM61101.1"/>
    <property type="molecule type" value="Genomic_DNA"/>
</dbReference>
<dbReference type="AlphaFoldDB" id="A0A4Y2H7I1"/>
<name>A0A4Y2H7I1_ARAVE</name>
<proteinExistence type="predicted"/>
<dbReference type="Proteomes" id="UP000499080">
    <property type="component" value="Unassembled WGS sequence"/>
</dbReference>
<protein>
    <submittedName>
        <fullName evidence="1">Uncharacterized protein</fullName>
    </submittedName>
</protein>
<evidence type="ECO:0000313" key="1">
    <source>
        <dbReference type="EMBL" id="GBM61101.1"/>
    </source>
</evidence>
<comment type="caution">
    <text evidence="1">The sequence shown here is derived from an EMBL/GenBank/DDBJ whole genome shotgun (WGS) entry which is preliminary data.</text>
</comment>
<reference evidence="1 2" key="1">
    <citation type="journal article" date="2019" name="Sci. Rep.">
        <title>Orb-weaving spider Araneus ventricosus genome elucidates the spidroin gene catalogue.</title>
        <authorList>
            <person name="Kono N."/>
            <person name="Nakamura H."/>
            <person name="Ohtoshi R."/>
            <person name="Moran D.A.P."/>
            <person name="Shinohara A."/>
            <person name="Yoshida Y."/>
            <person name="Fujiwara M."/>
            <person name="Mori M."/>
            <person name="Tomita M."/>
            <person name="Arakawa K."/>
        </authorList>
    </citation>
    <scope>NUCLEOTIDE SEQUENCE [LARGE SCALE GENOMIC DNA]</scope>
</reference>
<organism evidence="1 2">
    <name type="scientific">Araneus ventricosus</name>
    <name type="common">Orbweaver spider</name>
    <name type="synonym">Epeira ventricosa</name>
    <dbReference type="NCBI Taxonomy" id="182803"/>
    <lineage>
        <taxon>Eukaryota</taxon>
        <taxon>Metazoa</taxon>
        <taxon>Ecdysozoa</taxon>
        <taxon>Arthropoda</taxon>
        <taxon>Chelicerata</taxon>
        <taxon>Arachnida</taxon>
        <taxon>Araneae</taxon>
        <taxon>Araneomorphae</taxon>
        <taxon>Entelegynae</taxon>
        <taxon>Araneoidea</taxon>
        <taxon>Araneidae</taxon>
        <taxon>Araneus</taxon>
    </lineage>
</organism>
<gene>
    <name evidence="1" type="ORF">AVEN_273034_1</name>
</gene>
<sequence length="98" mass="10981">MLLTVWRLGDLNAKTPLKQPGLFRMIRHELDSPNLGGHLPHPCYNVPLRPMDMGVVGKNNWTAYRSYLLSDLRMAEETQGKLAGSRFPSGYRNGVGLS</sequence>
<accession>A0A4Y2H7I1</accession>
<evidence type="ECO:0000313" key="2">
    <source>
        <dbReference type="Proteomes" id="UP000499080"/>
    </source>
</evidence>